<evidence type="ECO:0000313" key="2">
    <source>
        <dbReference type="Proteomes" id="UP000260665"/>
    </source>
</evidence>
<dbReference type="EMBL" id="QFZK01000008">
    <property type="protein sequence ID" value="RFO96421.1"/>
    <property type="molecule type" value="Genomic_DNA"/>
</dbReference>
<keyword evidence="2" id="KW-1185">Reference proteome</keyword>
<dbReference type="OrthoDB" id="9779968at2"/>
<proteinExistence type="predicted"/>
<comment type="caution">
    <text evidence="1">The sequence shown here is derived from an EMBL/GenBank/DDBJ whole genome shotgun (WGS) entry which is preliminary data.</text>
</comment>
<dbReference type="PROSITE" id="PS51318">
    <property type="entry name" value="TAT"/>
    <property type="match status" value="1"/>
</dbReference>
<dbReference type="AlphaFoldDB" id="A0A3E1RB31"/>
<sequence length="522" mass="55059">MTSSDLNDPGRRAFLKRTGLAAAGTALPWALNLAAIGDAAAFNGGSNATDYKALVCVFFYGGNDYANTVIPVDIASYAQYNAIRGATNGIAIPLASVTAAPTVLSPATPDIPVDLQGVQRQYGLHPSMTAMAGLFNAGKAAVVLNVGPLVKPLTRDQYNASATIYPRPPQLFSHNDQQSVWQSSSAEGTKVGWGGKMGDLGMASNPKSLFTCMSVTGNAVFLSGNSALQYQVSTSGAIKIQAARNSTVFGNAALPGIIKNLVSDVSPAHKLERDYNAVTSRAIGAELDVSSALALTAFTAPATAFPGYPFPTDSLGKQFEMVARLIKGRDVLQAKRQVFMVSIGGFDLHDNLIAQHPALLKSVSDAIAAFYKLLDDTDYLPASGSNPAVKLSSQVTTFTASDFGRTLTSNGDGSDHGWGSHHFVVGGAVNGQKFYGTPPPVSDKDTKDGAGKYLPENQWHVGQGRLLPTTSVDQYAATLARWFGVDDSEMATVLPNIVNFNNVTLNWTGGSLLYPKYLGFMK</sequence>
<dbReference type="Pfam" id="PF07394">
    <property type="entry name" value="DUF1501"/>
    <property type="match status" value="1"/>
</dbReference>
<protein>
    <submittedName>
        <fullName evidence="1">Tat pathway signal protein</fullName>
    </submittedName>
</protein>
<dbReference type="InterPro" id="IPR010869">
    <property type="entry name" value="DUF1501"/>
</dbReference>
<organism evidence="1 2">
    <name type="scientific">Rhodoferax lacus</name>
    <dbReference type="NCBI Taxonomy" id="2184758"/>
    <lineage>
        <taxon>Bacteria</taxon>
        <taxon>Pseudomonadati</taxon>
        <taxon>Pseudomonadota</taxon>
        <taxon>Betaproteobacteria</taxon>
        <taxon>Burkholderiales</taxon>
        <taxon>Comamonadaceae</taxon>
        <taxon>Rhodoferax</taxon>
    </lineage>
</organism>
<name>A0A3E1RB31_9BURK</name>
<dbReference type="InterPro" id="IPR006311">
    <property type="entry name" value="TAT_signal"/>
</dbReference>
<dbReference type="Proteomes" id="UP000260665">
    <property type="component" value="Unassembled WGS sequence"/>
</dbReference>
<dbReference type="PANTHER" id="PTHR43737">
    <property type="entry name" value="BLL7424 PROTEIN"/>
    <property type="match status" value="1"/>
</dbReference>
<reference evidence="1 2" key="1">
    <citation type="submission" date="2018-05" db="EMBL/GenBank/DDBJ databases">
        <title>Rhodoferax soyangensis sp.nov., isolated from an oligotrophic freshwater lake.</title>
        <authorList>
            <person name="Park M."/>
        </authorList>
    </citation>
    <scope>NUCLEOTIDE SEQUENCE [LARGE SCALE GENOMIC DNA]</scope>
    <source>
        <strain evidence="1 2">IMCC26218</strain>
    </source>
</reference>
<accession>A0A3E1RB31</accession>
<dbReference type="PANTHER" id="PTHR43737:SF1">
    <property type="entry name" value="DUF1501 DOMAIN-CONTAINING PROTEIN"/>
    <property type="match status" value="1"/>
</dbReference>
<evidence type="ECO:0000313" key="1">
    <source>
        <dbReference type="EMBL" id="RFO96421.1"/>
    </source>
</evidence>
<gene>
    <name evidence="1" type="ORF">DIC66_13320</name>
</gene>
<dbReference type="RefSeq" id="WP_117178254.1">
    <property type="nucleotide sequence ID" value="NZ_QFZK01000008.1"/>
</dbReference>